<dbReference type="InterPro" id="IPR018073">
    <property type="entry name" value="Prot_inh_cystat_CS"/>
</dbReference>
<dbReference type="InterPro" id="IPR046350">
    <property type="entry name" value="Cystatin_sf"/>
</dbReference>
<sequence>MTMLLSVTFFFFFFLLVACILLVLLLLDHSAGAVAMLGGIKEVGNVSNSLEMDELAKFAVDEHNSRGNSLDNLSFSKVVSARTQVVQGTMYHLTIEVQEGGNPRLYDAKVWVKPWENFKKLEEFKPAVTPSMFTSADLGTRTGIPLTNMRNCGPSPGFQTVPTNDPNVKEAAEHALKKLQQSSNSLTAYELSEIVSARAEVKEEDVVFDLLLKTKRGATEEQFKAEVQRTVDGAWSLKHIKAQ</sequence>
<dbReference type="PANTHER" id="PTHR11413">
    <property type="entry name" value="CYSTATIN FAMILY MEMBER"/>
    <property type="match status" value="1"/>
</dbReference>
<dbReference type="Gene3D" id="3.10.450.10">
    <property type="match status" value="2"/>
</dbReference>
<gene>
    <name evidence="5" type="ORF">CSSPTR1EN2_LOCUS13911</name>
</gene>
<keyword evidence="6" id="KW-1185">Reference proteome</keyword>
<comment type="similarity">
    <text evidence="3">Belongs to the cystatin family. Phytocystatin subfamily.</text>
</comment>
<evidence type="ECO:0000313" key="5">
    <source>
        <dbReference type="EMBL" id="CAK9217319.1"/>
    </source>
</evidence>
<dbReference type="SUPFAM" id="SSF54403">
    <property type="entry name" value="Cystatin/monellin"/>
    <property type="match status" value="2"/>
</dbReference>
<reference evidence="5" key="1">
    <citation type="submission" date="2024-02" db="EMBL/GenBank/DDBJ databases">
        <authorList>
            <consortium name="ELIXIR-Norway"/>
            <consortium name="Elixir Norway"/>
        </authorList>
    </citation>
    <scope>NUCLEOTIDE SEQUENCE</scope>
</reference>
<evidence type="ECO:0000313" key="6">
    <source>
        <dbReference type="Proteomes" id="UP001497512"/>
    </source>
</evidence>
<dbReference type="EMBL" id="OZ019894">
    <property type="protein sequence ID" value="CAK9217319.1"/>
    <property type="molecule type" value="Genomic_DNA"/>
</dbReference>
<dbReference type="PROSITE" id="PS00287">
    <property type="entry name" value="CYSTATIN"/>
    <property type="match status" value="1"/>
</dbReference>
<organism evidence="5 6">
    <name type="scientific">Sphagnum troendelagicum</name>
    <dbReference type="NCBI Taxonomy" id="128251"/>
    <lineage>
        <taxon>Eukaryota</taxon>
        <taxon>Viridiplantae</taxon>
        <taxon>Streptophyta</taxon>
        <taxon>Embryophyta</taxon>
        <taxon>Bryophyta</taxon>
        <taxon>Sphagnophytina</taxon>
        <taxon>Sphagnopsida</taxon>
        <taxon>Sphagnales</taxon>
        <taxon>Sphagnaceae</taxon>
        <taxon>Sphagnum</taxon>
    </lineage>
</organism>
<dbReference type="PANTHER" id="PTHR11413:SF103">
    <property type="entry name" value="CYSTEINE PROTEINASE INHIBITOR 12"/>
    <property type="match status" value="1"/>
</dbReference>
<accession>A0ABP0UC42</accession>
<protein>
    <recommendedName>
        <fullName evidence="3">Cysteine proteinase inhibitor</fullName>
    </recommendedName>
</protein>
<dbReference type="SMART" id="SM00043">
    <property type="entry name" value="CY"/>
    <property type="match status" value="1"/>
</dbReference>
<evidence type="ECO:0000256" key="2">
    <source>
        <dbReference type="ARBA" id="ARBA00022704"/>
    </source>
</evidence>
<feature type="domain" description="Cystatin" evidence="4">
    <location>
        <begin position="35"/>
        <end position="127"/>
    </location>
</feature>
<dbReference type="InterPro" id="IPR000010">
    <property type="entry name" value="Cystatin_dom"/>
</dbReference>
<dbReference type="Pfam" id="PF16845">
    <property type="entry name" value="SQAPI"/>
    <property type="match status" value="1"/>
</dbReference>
<name>A0ABP0UC42_9BRYO</name>
<evidence type="ECO:0000256" key="1">
    <source>
        <dbReference type="ARBA" id="ARBA00022690"/>
    </source>
</evidence>
<dbReference type="InterPro" id="IPR027214">
    <property type="entry name" value="Cystatin"/>
</dbReference>
<dbReference type="CDD" id="cd00042">
    <property type="entry name" value="CY"/>
    <property type="match status" value="2"/>
</dbReference>
<keyword evidence="2 3" id="KW-0789">Thiol protease inhibitor</keyword>
<proteinExistence type="inferred from homology"/>
<evidence type="ECO:0000259" key="4">
    <source>
        <dbReference type="SMART" id="SM00043"/>
    </source>
</evidence>
<dbReference type="Pfam" id="PF00031">
    <property type="entry name" value="Cystatin"/>
    <property type="match status" value="1"/>
</dbReference>
<dbReference type="Proteomes" id="UP001497512">
    <property type="component" value="Chromosome 2"/>
</dbReference>
<evidence type="ECO:0000256" key="3">
    <source>
        <dbReference type="RuleBase" id="RU362130"/>
    </source>
</evidence>
<keyword evidence="1 3" id="KW-0646">Protease inhibitor</keyword>